<name>A0A370FDP8_9BURK</name>
<dbReference type="CDD" id="cd13579">
    <property type="entry name" value="PBP2_Bug_NagM"/>
    <property type="match status" value="1"/>
</dbReference>
<dbReference type="PANTHER" id="PTHR42928">
    <property type="entry name" value="TRICARBOXYLATE-BINDING PROTEIN"/>
    <property type="match status" value="1"/>
</dbReference>
<dbReference type="InterPro" id="IPR042100">
    <property type="entry name" value="Bug_dom1"/>
</dbReference>
<dbReference type="Gene3D" id="3.40.190.10">
    <property type="entry name" value="Periplasmic binding protein-like II"/>
    <property type="match status" value="1"/>
</dbReference>
<comment type="similarity">
    <text evidence="1">Belongs to the UPF0065 (bug) family.</text>
</comment>
<evidence type="ECO:0000256" key="1">
    <source>
        <dbReference type="ARBA" id="ARBA00006987"/>
    </source>
</evidence>
<gene>
    <name evidence="3" type="ORF">DFR41_10677</name>
</gene>
<dbReference type="Proteomes" id="UP000255265">
    <property type="component" value="Unassembled WGS sequence"/>
</dbReference>
<evidence type="ECO:0000313" key="3">
    <source>
        <dbReference type="EMBL" id="RDI23373.1"/>
    </source>
</evidence>
<dbReference type="EMBL" id="QQAV01000006">
    <property type="protein sequence ID" value="RDI23373.1"/>
    <property type="molecule type" value="Genomic_DNA"/>
</dbReference>
<keyword evidence="4" id="KW-1185">Reference proteome</keyword>
<dbReference type="RefSeq" id="WP_114803438.1">
    <property type="nucleotide sequence ID" value="NZ_QQAV01000006.1"/>
</dbReference>
<dbReference type="AlphaFoldDB" id="A0A370FDP8"/>
<proteinExistence type="inferred from homology"/>
<keyword evidence="2" id="KW-0732">Signal</keyword>
<dbReference type="PROSITE" id="PS51318">
    <property type="entry name" value="TAT"/>
    <property type="match status" value="1"/>
</dbReference>
<dbReference type="OrthoDB" id="8686127at2"/>
<evidence type="ECO:0000256" key="2">
    <source>
        <dbReference type="SAM" id="SignalP"/>
    </source>
</evidence>
<accession>A0A370FDP8</accession>
<organism evidence="3 4">
    <name type="scientific">Pseudacidovorax intermedius</name>
    <dbReference type="NCBI Taxonomy" id="433924"/>
    <lineage>
        <taxon>Bacteria</taxon>
        <taxon>Pseudomonadati</taxon>
        <taxon>Pseudomonadota</taxon>
        <taxon>Betaproteobacteria</taxon>
        <taxon>Burkholderiales</taxon>
        <taxon>Comamonadaceae</taxon>
        <taxon>Pseudacidovorax</taxon>
    </lineage>
</organism>
<feature type="chain" id="PRO_5016910428" evidence="2">
    <location>
        <begin position="26"/>
        <end position="323"/>
    </location>
</feature>
<dbReference type="Pfam" id="PF03401">
    <property type="entry name" value="TctC"/>
    <property type="match status" value="1"/>
</dbReference>
<dbReference type="PIRSF" id="PIRSF017082">
    <property type="entry name" value="YflP"/>
    <property type="match status" value="1"/>
</dbReference>
<comment type="caution">
    <text evidence="3">The sequence shown here is derived from an EMBL/GenBank/DDBJ whole genome shotgun (WGS) entry which is preliminary data.</text>
</comment>
<dbReference type="InterPro" id="IPR006311">
    <property type="entry name" value="TAT_signal"/>
</dbReference>
<evidence type="ECO:0000313" key="4">
    <source>
        <dbReference type="Proteomes" id="UP000255265"/>
    </source>
</evidence>
<dbReference type="SUPFAM" id="SSF53850">
    <property type="entry name" value="Periplasmic binding protein-like II"/>
    <property type="match status" value="1"/>
</dbReference>
<reference evidence="3 4" key="1">
    <citation type="submission" date="2018-07" db="EMBL/GenBank/DDBJ databases">
        <title>Genomic Encyclopedia of Type Strains, Phase IV (KMG-IV): sequencing the most valuable type-strain genomes for metagenomic binning, comparative biology and taxonomic classification.</title>
        <authorList>
            <person name="Goeker M."/>
        </authorList>
    </citation>
    <scope>NUCLEOTIDE SEQUENCE [LARGE SCALE GENOMIC DNA]</scope>
    <source>
        <strain evidence="3 4">DSM 21352</strain>
    </source>
</reference>
<protein>
    <submittedName>
        <fullName evidence="3">Tripartite-type tricarboxylate transporter receptor subunit TctC</fullName>
    </submittedName>
</protein>
<sequence length="323" mass="33966">MIKRRQLIASAGALAASSLAGPALAQPDRLLKVLVGFPAGVSIDVVSRIVADKLGEELKRTVIIDNRAGAGGRLAADVLKSAAPDGNTVMVTPIVVPVLAPMVFSKLNYDPKKDFAPVVRLCDFGFALAVSPQTPARTLKEYVAWIKANPQNASFGSPAAGSLPHFFGEMIGSALGVDMIHVPFNGGSALQAAVLGNHVPAGIDVVMEWEQNAKAGKVKVLATSGETRSAMLPDVPSFKEQGYADIVGKGWFAMYAPARTPAAEIDQINRAVNKVLARPDVRERFASLGLDVGGGSAAELQRTMDADTQRWGPVVKKSGFRAS</sequence>
<dbReference type="InterPro" id="IPR005064">
    <property type="entry name" value="BUG"/>
</dbReference>
<feature type="signal peptide" evidence="2">
    <location>
        <begin position="1"/>
        <end position="25"/>
    </location>
</feature>
<keyword evidence="3" id="KW-0675">Receptor</keyword>
<dbReference type="Gene3D" id="3.40.190.150">
    <property type="entry name" value="Bordetella uptake gene, domain 1"/>
    <property type="match status" value="1"/>
</dbReference>
<dbReference type="PANTHER" id="PTHR42928:SF5">
    <property type="entry name" value="BLR1237 PROTEIN"/>
    <property type="match status" value="1"/>
</dbReference>